<sequence length="155" mass="16347">MRRDRRTLLMALTPIGLILALISGCGPTTPGTIPVSGIVMDFDGSPIAGGLVELESQTGGINARGELNAKGEFQLSTFATGDGAVPGVHRVIVLPPISPYAGASVLATHRTHSAAPRRLSSRLADYRTSELEVTIPATGPHRLTIRLPRFDDQAK</sequence>
<dbReference type="Proteomes" id="UP000094828">
    <property type="component" value="Unassembled WGS sequence"/>
</dbReference>
<evidence type="ECO:0000313" key="1">
    <source>
        <dbReference type="EMBL" id="ODA35467.1"/>
    </source>
</evidence>
<comment type="caution">
    <text evidence="1">The sequence shown here is derived from an EMBL/GenBank/DDBJ whole genome shotgun (WGS) entry which is preliminary data.</text>
</comment>
<evidence type="ECO:0008006" key="3">
    <source>
        <dbReference type="Google" id="ProtNLM"/>
    </source>
</evidence>
<dbReference type="PROSITE" id="PS51257">
    <property type="entry name" value="PROKAR_LIPOPROTEIN"/>
    <property type="match status" value="1"/>
</dbReference>
<name>A0A1C3EQE0_9PLAN</name>
<dbReference type="RefSeq" id="WP_068845956.1">
    <property type="nucleotide sequence ID" value="NZ_LYDR01000033.1"/>
</dbReference>
<dbReference type="AlphaFoldDB" id="A0A1C3EQE0"/>
<organism evidence="1 2">
    <name type="scientific">Planctopirus hydrillae</name>
    <dbReference type="NCBI Taxonomy" id="1841610"/>
    <lineage>
        <taxon>Bacteria</taxon>
        <taxon>Pseudomonadati</taxon>
        <taxon>Planctomycetota</taxon>
        <taxon>Planctomycetia</taxon>
        <taxon>Planctomycetales</taxon>
        <taxon>Planctomycetaceae</taxon>
        <taxon>Planctopirus</taxon>
    </lineage>
</organism>
<protein>
    <recommendedName>
        <fullName evidence="3">Carboxypeptidase regulatory-like domain-containing protein</fullName>
    </recommendedName>
</protein>
<evidence type="ECO:0000313" key="2">
    <source>
        <dbReference type="Proteomes" id="UP000094828"/>
    </source>
</evidence>
<dbReference type="OrthoDB" id="268362at2"/>
<reference evidence="1 2" key="1">
    <citation type="submission" date="2016-05" db="EMBL/GenBank/DDBJ databases">
        <title>Genomic and physiological characterization of Planctopirus sp. isolated from fresh water lake.</title>
        <authorList>
            <person name="Subhash Y."/>
            <person name="Ramana C."/>
        </authorList>
    </citation>
    <scope>NUCLEOTIDE SEQUENCE [LARGE SCALE GENOMIC DNA]</scope>
    <source>
        <strain evidence="1 2">JC280</strain>
    </source>
</reference>
<proteinExistence type="predicted"/>
<gene>
    <name evidence="1" type="ORF">A6X21_16770</name>
</gene>
<keyword evidence="2" id="KW-1185">Reference proteome</keyword>
<dbReference type="EMBL" id="LYDR01000033">
    <property type="protein sequence ID" value="ODA35467.1"/>
    <property type="molecule type" value="Genomic_DNA"/>
</dbReference>
<accession>A0A1C3EQE0</accession>